<dbReference type="PROSITE" id="PS50932">
    <property type="entry name" value="HTH_LACI_2"/>
    <property type="match status" value="1"/>
</dbReference>
<keyword evidence="2" id="KW-0238">DNA-binding</keyword>
<keyword evidence="3" id="KW-0804">Transcription</keyword>
<dbReference type="Proteomes" id="UP001198163">
    <property type="component" value="Unassembled WGS sequence"/>
</dbReference>
<dbReference type="InterPro" id="IPR000843">
    <property type="entry name" value="HTH_LacI"/>
</dbReference>
<dbReference type="Gene3D" id="3.40.50.2300">
    <property type="match status" value="2"/>
</dbReference>
<evidence type="ECO:0000313" key="5">
    <source>
        <dbReference type="EMBL" id="MCD1653731.1"/>
    </source>
</evidence>
<dbReference type="GO" id="GO:0003700">
    <property type="term" value="F:DNA-binding transcription factor activity"/>
    <property type="evidence" value="ECO:0007669"/>
    <property type="project" value="TreeGrafter"/>
</dbReference>
<dbReference type="Pfam" id="PF13377">
    <property type="entry name" value="Peripla_BP_3"/>
    <property type="match status" value="1"/>
</dbReference>
<dbReference type="InterPro" id="IPR028082">
    <property type="entry name" value="Peripla_BP_I"/>
</dbReference>
<feature type="domain" description="HTH lacI-type" evidence="4">
    <location>
        <begin position="3"/>
        <end position="57"/>
    </location>
</feature>
<keyword evidence="6" id="KW-1185">Reference proteome</keyword>
<name>A0AAE3EFX8_9SPIR</name>
<dbReference type="InterPro" id="IPR046335">
    <property type="entry name" value="LacI/GalR-like_sensor"/>
</dbReference>
<dbReference type="GO" id="GO:0000976">
    <property type="term" value="F:transcription cis-regulatory region binding"/>
    <property type="evidence" value="ECO:0007669"/>
    <property type="project" value="TreeGrafter"/>
</dbReference>
<dbReference type="SUPFAM" id="SSF53822">
    <property type="entry name" value="Periplasmic binding protein-like I"/>
    <property type="match status" value="1"/>
</dbReference>
<protein>
    <submittedName>
        <fullName evidence="5">LacI family transcriptional regulator</fullName>
    </submittedName>
</protein>
<dbReference type="PANTHER" id="PTHR30146">
    <property type="entry name" value="LACI-RELATED TRANSCRIPTIONAL REPRESSOR"/>
    <property type="match status" value="1"/>
</dbReference>
<dbReference type="InterPro" id="IPR010982">
    <property type="entry name" value="Lambda_DNA-bd_dom_sf"/>
</dbReference>
<dbReference type="AlphaFoldDB" id="A0AAE3EFX8"/>
<dbReference type="Pfam" id="PF00356">
    <property type="entry name" value="LacI"/>
    <property type="match status" value="1"/>
</dbReference>
<reference evidence="5" key="1">
    <citation type="submission" date="2021-08" db="EMBL/GenBank/DDBJ databases">
        <title>Comparative analyses of Brucepasteria parasyntrophica and Teretinema zuelzerae.</title>
        <authorList>
            <person name="Song Y."/>
            <person name="Brune A."/>
        </authorList>
    </citation>
    <scope>NUCLEOTIDE SEQUENCE</scope>
    <source>
        <strain evidence="5">DSM 1903</strain>
    </source>
</reference>
<evidence type="ECO:0000313" key="6">
    <source>
        <dbReference type="Proteomes" id="UP001198163"/>
    </source>
</evidence>
<gene>
    <name evidence="5" type="ORF">K7J14_03335</name>
</gene>
<dbReference type="RefSeq" id="WP_230753093.1">
    <property type="nucleotide sequence ID" value="NZ_JAINWA010000001.1"/>
</dbReference>
<evidence type="ECO:0000259" key="4">
    <source>
        <dbReference type="PROSITE" id="PS50932"/>
    </source>
</evidence>
<dbReference type="EMBL" id="JAINWA010000001">
    <property type="protein sequence ID" value="MCD1653731.1"/>
    <property type="molecule type" value="Genomic_DNA"/>
</dbReference>
<dbReference type="SUPFAM" id="SSF47413">
    <property type="entry name" value="lambda repressor-like DNA-binding domains"/>
    <property type="match status" value="1"/>
</dbReference>
<accession>A0AAE3EFX8</accession>
<dbReference type="SMART" id="SM00354">
    <property type="entry name" value="HTH_LACI"/>
    <property type="match status" value="1"/>
</dbReference>
<organism evidence="5 6">
    <name type="scientific">Teretinema zuelzerae</name>
    <dbReference type="NCBI Taxonomy" id="156"/>
    <lineage>
        <taxon>Bacteria</taxon>
        <taxon>Pseudomonadati</taxon>
        <taxon>Spirochaetota</taxon>
        <taxon>Spirochaetia</taxon>
        <taxon>Spirochaetales</taxon>
        <taxon>Treponemataceae</taxon>
        <taxon>Teretinema</taxon>
    </lineage>
</organism>
<dbReference type="CDD" id="cd01392">
    <property type="entry name" value="HTH_LacI"/>
    <property type="match status" value="1"/>
</dbReference>
<sequence length="344" mass="37052">MRATINDIAREAGVSKTTVSFAFNNPSKISKDTFTRIMDIARELGYVPDPVARTLAMKQTGSIGLLLPQSIHEVFQNPYISEIMRGIGYICDREGLSLGVLSPLKGVLTQTIRNAAVDGIITLGIGPGMTVLELFHQRGLPFVTIDGGAGEGLVNVGINDEAAAESLMEEVLRQGHREIAVFMLQNVTLSDNGDHFSQTNDTRLNGFNRALKRHGLSFGAHTGIQVHHTEVSSESGRKVARDLLSQKKRPTAIVCLADVQALGVYEECAAQGLSIPDDISVVGFDDIPFSVFMNPPLTTLRQPGFEKGEAAAELLVKMINKQPVSSMTLTAELVLRGSLAAARS</sequence>
<keyword evidence="1" id="KW-0805">Transcription regulation</keyword>
<dbReference type="Gene3D" id="1.10.260.40">
    <property type="entry name" value="lambda repressor-like DNA-binding domains"/>
    <property type="match status" value="1"/>
</dbReference>
<comment type="caution">
    <text evidence="5">The sequence shown here is derived from an EMBL/GenBank/DDBJ whole genome shotgun (WGS) entry which is preliminary data.</text>
</comment>
<evidence type="ECO:0000256" key="2">
    <source>
        <dbReference type="ARBA" id="ARBA00023125"/>
    </source>
</evidence>
<dbReference type="PANTHER" id="PTHR30146:SF138">
    <property type="entry name" value="TRANSCRIPTIONAL REGULATORY PROTEIN"/>
    <property type="match status" value="1"/>
</dbReference>
<proteinExistence type="predicted"/>
<evidence type="ECO:0000256" key="3">
    <source>
        <dbReference type="ARBA" id="ARBA00023163"/>
    </source>
</evidence>
<evidence type="ECO:0000256" key="1">
    <source>
        <dbReference type="ARBA" id="ARBA00023015"/>
    </source>
</evidence>
<dbReference type="CDD" id="cd06279">
    <property type="entry name" value="PBP1_LacI-like"/>
    <property type="match status" value="1"/>
</dbReference>